<proteinExistence type="predicted"/>
<dbReference type="EMBL" id="BGPR01014823">
    <property type="protein sequence ID" value="GBN66839.1"/>
    <property type="molecule type" value="Genomic_DNA"/>
</dbReference>
<organism evidence="1 2">
    <name type="scientific">Araneus ventricosus</name>
    <name type="common">Orbweaver spider</name>
    <name type="synonym">Epeira ventricosa</name>
    <dbReference type="NCBI Taxonomy" id="182803"/>
    <lineage>
        <taxon>Eukaryota</taxon>
        <taxon>Metazoa</taxon>
        <taxon>Ecdysozoa</taxon>
        <taxon>Arthropoda</taxon>
        <taxon>Chelicerata</taxon>
        <taxon>Arachnida</taxon>
        <taxon>Araneae</taxon>
        <taxon>Araneomorphae</taxon>
        <taxon>Entelegynae</taxon>
        <taxon>Araneoidea</taxon>
        <taxon>Araneidae</taxon>
        <taxon>Araneus</taxon>
    </lineage>
</organism>
<accession>A0A4Y2QUL4</accession>
<reference evidence="1 2" key="1">
    <citation type="journal article" date="2019" name="Sci. Rep.">
        <title>Orb-weaving spider Araneus ventricosus genome elucidates the spidroin gene catalogue.</title>
        <authorList>
            <person name="Kono N."/>
            <person name="Nakamura H."/>
            <person name="Ohtoshi R."/>
            <person name="Moran D.A.P."/>
            <person name="Shinohara A."/>
            <person name="Yoshida Y."/>
            <person name="Fujiwara M."/>
            <person name="Mori M."/>
            <person name="Tomita M."/>
            <person name="Arakawa K."/>
        </authorList>
    </citation>
    <scope>NUCLEOTIDE SEQUENCE [LARGE SCALE GENOMIC DNA]</scope>
</reference>
<dbReference type="AlphaFoldDB" id="A0A4Y2QUL4"/>
<comment type="caution">
    <text evidence="1">The sequence shown here is derived from an EMBL/GenBank/DDBJ whole genome shotgun (WGS) entry which is preliminary data.</text>
</comment>
<evidence type="ECO:0000313" key="2">
    <source>
        <dbReference type="Proteomes" id="UP000499080"/>
    </source>
</evidence>
<name>A0A4Y2QUL4_ARAVE</name>
<sequence>MLSSATLNINTSCTRVPFNHPGDSTQPNLYIILKTLPSTPKKSARIRAAYFIHKKTHYVYIAVNTCLTVAMAWSQSSYNVGYARCLEEACNLNENSSHK</sequence>
<keyword evidence="2" id="KW-1185">Reference proteome</keyword>
<dbReference type="Proteomes" id="UP000499080">
    <property type="component" value="Unassembled WGS sequence"/>
</dbReference>
<protein>
    <submittedName>
        <fullName evidence="1">Uncharacterized protein</fullName>
    </submittedName>
</protein>
<gene>
    <name evidence="1" type="ORF">AVEN_13127_1</name>
</gene>
<evidence type="ECO:0000313" key="1">
    <source>
        <dbReference type="EMBL" id="GBN66839.1"/>
    </source>
</evidence>